<dbReference type="EMBL" id="QMEY01000003">
    <property type="protein sequence ID" value="RBQ20322.1"/>
    <property type="molecule type" value="Genomic_DNA"/>
</dbReference>
<reference evidence="3 4" key="1">
    <citation type="submission" date="2018-06" db="EMBL/GenBank/DDBJ databases">
        <title>Sphaerisporangium craniellae sp. nov., isolated from a marine sponge in the South China Sea.</title>
        <authorList>
            <person name="Li L."/>
        </authorList>
    </citation>
    <scope>NUCLEOTIDE SEQUENCE [LARGE SCALE GENOMIC DNA]</scope>
    <source>
        <strain evidence="3 4">LHW63015</strain>
    </source>
</reference>
<feature type="transmembrane region" description="Helical" evidence="1">
    <location>
        <begin position="47"/>
        <end position="67"/>
    </location>
</feature>
<dbReference type="OrthoDB" id="3824918at2"/>
<keyword evidence="1" id="KW-1133">Transmembrane helix</keyword>
<feature type="domain" description="Low molecular weight protein antigen 6 PH" evidence="2">
    <location>
        <begin position="69"/>
        <end position="137"/>
    </location>
</feature>
<sequence>MPEIVTPPSLPVTWRPRRGRLVAYGFAAAAVIGALILAIALPEPFGLADKLAMVGLGCVFAGVLHLLGRCRVEADGTGITLINALRTHRYTWPQVIDVTLIDGEPWAKIDFADGSTVGAMGIQGSEKERARRQVAELTALIHQHSEAGEPPPPTTP</sequence>
<protein>
    <submittedName>
        <fullName evidence="3">PH domain-containing protein</fullName>
    </submittedName>
</protein>
<comment type="caution">
    <text evidence="3">The sequence shown here is derived from an EMBL/GenBank/DDBJ whole genome shotgun (WGS) entry which is preliminary data.</text>
</comment>
<keyword evidence="1" id="KW-0812">Transmembrane</keyword>
<keyword evidence="1" id="KW-0472">Membrane</keyword>
<dbReference type="Proteomes" id="UP000253303">
    <property type="component" value="Unassembled WGS sequence"/>
</dbReference>
<dbReference type="RefSeq" id="WP_113980518.1">
    <property type="nucleotide sequence ID" value="NZ_QMEY01000003.1"/>
</dbReference>
<evidence type="ECO:0000313" key="4">
    <source>
        <dbReference type="Proteomes" id="UP000253303"/>
    </source>
</evidence>
<keyword evidence="4" id="KW-1185">Reference proteome</keyword>
<proteinExistence type="predicted"/>
<evidence type="ECO:0000313" key="3">
    <source>
        <dbReference type="EMBL" id="RBQ20322.1"/>
    </source>
</evidence>
<evidence type="ECO:0000259" key="2">
    <source>
        <dbReference type="Pfam" id="PF10756"/>
    </source>
</evidence>
<organism evidence="3 4">
    <name type="scientific">Spongiactinospora rosea</name>
    <dbReference type="NCBI Taxonomy" id="2248750"/>
    <lineage>
        <taxon>Bacteria</taxon>
        <taxon>Bacillati</taxon>
        <taxon>Actinomycetota</taxon>
        <taxon>Actinomycetes</taxon>
        <taxon>Streptosporangiales</taxon>
        <taxon>Streptosporangiaceae</taxon>
        <taxon>Spongiactinospora</taxon>
    </lineage>
</organism>
<dbReference type="AlphaFoldDB" id="A0A366M4F6"/>
<accession>A0A366M4F6</accession>
<dbReference type="Pfam" id="PF10756">
    <property type="entry name" value="bPH_6"/>
    <property type="match status" value="1"/>
</dbReference>
<gene>
    <name evidence="3" type="ORF">DP939_11035</name>
</gene>
<name>A0A366M4F6_9ACTN</name>
<dbReference type="InterPro" id="IPR019692">
    <property type="entry name" value="CFP-6_PH"/>
</dbReference>
<feature type="transmembrane region" description="Helical" evidence="1">
    <location>
        <begin position="21"/>
        <end position="41"/>
    </location>
</feature>
<evidence type="ECO:0000256" key="1">
    <source>
        <dbReference type="SAM" id="Phobius"/>
    </source>
</evidence>